<protein>
    <submittedName>
        <fullName evidence="3">Coenzyme F390 synthetase-like protein</fullName>
    </submittedName>
</protein>
<proteinExistence type="predicted"/>
<dbReference type="OrthoDB" id="580775at2"/>
<dbReference type="PaxDb" id="469381-Dpep_0648"/>
<organism evidence="3 4">
    <name type="scientific">Dethiosulfovibrio peptidovorans DSM 11002</name>
    <dbReference type="NCBI Taxonomy" id="469381"/>
    <lineage>
        <taxon>Bacteria</taxon>
        <taxon>Thermotogati</taxon>
        <taxon>Synergistota</taxon>
        <taxon>Synergistia</taxon>
        <taxon>Synergistales</taxon>
        <taxon>Dethiosulfovibrionaceae</taxon>
        <taxon>Dethiosulfovibrio</taxon>
    </lineage>
</organism>
<dbReference type="RefSeq" id="WP_005659572.1">
    <property type="nucleotide sequence ID" value="NZ_ABTR02000001.1"/>
</dbReference>
<dbReference type="Proteomes" id="UP000006427">
    <property type="component" value="Unassembled WGS sequence"/>
</dbReference>
<evidence type="ECO:0000256" key="1">
    <source>
        <dbReference type="SAM" id="MobiDB-lite"/>
    </source>
</evidence>
<comment type="caution">
    <text evidence="3">The sequence shown here is derived from an EMBL/GenBank/DDBJ whole genome shotgun (WGS) entry which is preliminary data.</text>
</comment>
<dbReference type="InterPro" id="IPR053158">
    <property type="entry name" value="CapK_Type1_Caps_Biosynth"/>
</dbReference>
<accession>D2Z5C9</accession>
<dbReference type="EMBL" id="ABTR02000001">
    <property type="protein sequence ID" value="EFC90676.1"/>
    <property type="molecule type" value="Genomic_DNA"/>
</dbReference>
<gene>
    <name evidence="3" type="ORF">Dpep_0648</name>
</gene>
<dbReference type="PANTHER" id="PTHR36932">
    <property type="entry name" value="CAPSULAR POLYSACCHARIDE BIOSYNTHESIS PROTEIN"/>
    <property type="match status" value="1"/>
</dbReference>
<feature type="region of interest" description="Disordered" evidence="1">
    <location>
        <begin position="311"/>
        <end position="336"/>
    </location>
</feature>
<dbReference type="Pfam" id="PF00501">
    <property type="entry name" value="AMP-binding"/>
    <property type="match status" value="1"/>
</dbReference>
<keyword evidence="4" id="KW-1185">Reference proteome</keyword>
<evidence type="ECO:0000313" key="3">
    <source>
        <dbReference type="EMBL" id="EFC90676.1"/>
    </source>
</evidence>
<dbReference type="Gene3D" id="3.40.50.12780">
    <property type="entry name" value="N-terminal domain of ligase-like"/>
    <property type="match status" value="1"/>
</dbReference>
<reference evidence="3 4" key="1">
    <citation type="journal article" date="2010" name="Stand. Genomic Sci.">
        <title>Permanent draft genome sequence of Dethiosulfovibrio peptidovorans type strain (SEBR 4207).</title>
        <authorList>
            <person name="Labutti K."/>
            <person name="Mayilraj S."/>
            <person name="Clum A."/>
            <person name="Lucas S."/>
            <person name="Glavina Del Rio T."/>
            <person name="Nolan M."/>
            <person name="Tice H."/>
            <person name="Cheng J.F."/>
            <person name="Pitluck S."/>
            <person name="Liolios K."/>
            <person name="Ivanova N."/>
            <person name="Mavromatis K."/>
            <person name="Mikhailova N."/>
            <person name="Pati A."/>
            <person name="Goodwin L."/>
            <person name="Chen A."/>
            <person name="Palaniappan K."/>
            <person name="Land M."/>
            <person name="Hauser L."/>
            <person name="Chang Y.J."/>
            <person name="Jeffries C.D."/>
            <person name="Rohde M."/>
            <person name="Spring S."/>
            <person name="Goker M."/>
            <person name="Woyke T."/>
            <person name="Bristow J."/>
            <person name="Eisen J.A."/>
            <person name="Markowitz V."/>
            <person name="Hugenholtz P."/>
            <person name="Kyrpides N.C."/>
            <person name="Klenk H.P."/>
            <person name="Lapidus A."/>
        </authorList>
    </citation>
    <scope>NUCLEOTIDE SEQUENCE [LARGE SCALE GENOMIC DNA]</scope>
    <source>
        <strain evidence="3 4">DSM 11002</strain>
    </source>
</reference>
<evidence type="ECO:0000313" key="4">
    <source>
        <dbReference type="Proteomes" id="UP000006427"/>
    </source>
</evidence>
<dbReference type="PANTHER" id="PTHR36932:SF1">
    <property type="entry name" value="CAPSULAR POLYSACCHARIDE BIOSYNTHESIS PROTEIN"/>
    <property type="match status" value="1"/>
</dbReference>
<dbReference type="InterPro" id="IPR000873">
    <property type="entry name" value="AMP-dep_synth/lig_dom"/>
</dbReference>
<dbReference type="AlphaFoldDB" id="D2Z5C9"/>
<dbReference type="SUPFAM" id="SSF56801">
    <property type="entry name" value="Acetyl-CoA synthetase-like"/>
    <property type="match status" value="1"/>
</dbReference>
<feature type="domain" description="AMP-dependent synthetase/ligase" evidence="2">
    <location>
        <begin position="71"/>
        <end position="262"/>
    </location>
</feature>
<evidence type="ECO:0000259" key="2">
    <source>
        <dbReference type="Pfam" id="PF00501"/>
    </source>
</evidence>
<dbReference type="InterPro" id="IPR042099">
    <property type="entry name" value="ANL_N_sf"/>
</dbReference>
<dbReference type="STRING" id="469381.Dpep_0648"/>
<dbReference type="eggNOG" id="COG1541">
    <property type="taxonomic scope" value="Bacteria"/>
</dbReference>
<sequence length="336" mass="37192">MDLVKELNSSIERMRAVPYWRERLKNCPKRLESPEDLLSFPLLEEGELRRRGREMVLVPPGDIGRIVTLRSSGTTGPPKRVYLSPVDLERTVRYFAWGLTTFCSSGDRLAVLYPGESRWSVRDMLITAAKKVGLVATARGSMDLRELMEGLTEGRWDVLAGTPAQLAAVARELKGRRFRIRLRSALSSGALLSHRTREAFSEATGAEIFDHWGCREGGYGGALECRSHRGMHMRPGILAEVLDRRGNPSPDETPGALVITTYGAHGMPLLRYKTGDLALLDRSPCHCGNGYPRLSVLGRLEEIGTDDPMDWASDLEGWGKRPSSFQGSGKRAPSAT</sequence>
<name>D2Z5C9_9BACT</name>